<accession>A0A0E9NEC9</accession>
<dbReference type="CDD" id="cd12087">
    <property type="entry name" value="TM_EGFR-like"/>
    <property type="match status" value="1"/>
</dbReference>
<feature type="compositionally biased region" description="Acidic residues" evidence="5">
    <location>
        <begin position="301"/>
        <end position="316"/>
    </location>
</feature>
<dbReference type="RefSeq" id="XP_019025737.1">
    <property type="nucleotide sequence ID" value="XM_019169596.1"/>
</dbReference>
<feature type="domain" description="Membrane anchor Opy2 N-terminal" evidence="8">
    <location>
        <begin position="30"/>
        <end position="64"/>
    </location>
</feature>
<keyword evidence="10" id="KW-1185">Reference proteome</keyword>
<evidence type="ECO:0000256" key="6">
    <source>
        <dbReference type="SAM" id="Phobius"/>
    </source>
</evidence>
<keyword evidence="6" id="KW-0472">Membrane</keyword>
<evidence type="ECO:0000256" key="4">
    <source>
        <dbReference type="ARBA" id="ARBA00023137"/>
    </source>
</evidence>
<feature type="compositionally biased region" description="Polar residues" evidence="5">
    <location>
        <begin position="139"/>
        <end position="155"/>
    </location>
</feature>
<feature type="region of interest" description="Disordered" evidence="5">
    <location>
        <begin position="277"/>
        <end position="343"/>
    </location>
</feature>
<dbReference type="Gene3D" id="6.10.250.2930">
    <property type="match status" value="1"/>
</dbReference>
<evidence type="ECO:0000256" key="5">
    <source>
        <dbReference type="SAM" id="MobiDB-lite"/>
    </source>
</evidence>
<dbReference type="Pfam" id="PF09463">
    <property type="entry name" value="Opy2"/>
    <property type="match status" value="1"/>
</dbReference>
<evidence type="ECO:0000256" key="3">
    <source>
        <dbReference type="ARBA" id="ARBA00022777"/>
    </source>
</evidence>
<reference evidence="9 10" key="1">
    <citation type="journal article" date="2011" name="J. Gen. Appl. Microbiol.">
        <title>Draft genome sequencing of the enigmatic yeast Saitoella complicata.</title>
        <authorList>
            <person name="Nishida H."/>
            <person name="Hamamoto M."/>
            <person name="Sugiyama J."/>
        </authorList>
    </citation>
    <scope>NUCLEOTIDE SEQUENCE [LARGE SCALE GENOMIC DNA]</scope>
    <source>
        <strain evidence="9 10">NRRL Y-17804</strain>
    </source>
</reference>
<dbReference type="OrthoDB" id="2402916at2759"/>
<evidence type="ECO:0000259" key="8">
    <source>
        <dbReference type="Pfam" id="PF09463"/>
    </source>
</evidence>
<keyword evidence="4" id="KW-0829">Tyrosine-protein kinase</keyword>
<reference evidence="9 10" key="2">
    <citation type="journal article" date="2014" name="J. Gen. Appl. Microbiol.">
        <title>The early diverging ascomycetous budding yeast Saitoella complicata has three histone deacetylases belonging to the Clr6, Hos2, and Rpd3 lineages.</title>
        <authorList>
            <person name="Nishida H."/>
            <person name="Matsumoto T."/>
            <person name="Kondo S."/>
            <person name="Hamamoto M."/>
            <person name="Yoshikawa H."/>
        </authorList>
    </citation>
    <scope>NUCLEOTIDE SEQUENCE [LARGE SCALE GENOMIC DNA]</scope>
    <source>
        <strain evidence="9 10">NRRL Y-17804</strain>
    </source>
</reference>
<organism evidence="9 10">
    <name type="scientific">Saitoella complicata (strain BCRC 22490 / CBS 7301 / JCM 7358 / NBRC 10748 / NRRL Y-17804)</name>
    <dbReference type="NCBI Taxonomy" id="698492"/>
    <lineage>
        <taxon>Eukaryota</taxon>
        <taxon>Fungi</taxon>
        <taxon>Dikarya</taxon>
        <taxon>Ascomycota</taxon>
        <taxon>Taphrinomycotina</taxon>
        <taxon>Taphrinomycotina incertae sedis</taxon>
        <taxon>Saitoella</taxon>
    </lineage>
</organism>
<feature type="signal peptide" evidence="7">
    <location>
        <begin position="1"/>
        <end position="21"/>
    </location>
</feature>
<dbReference type="GO" id="GO:0004714">
    <property type="term" value="F:transmembrane receptor protein tyrosine kinase activity"/>
    <property type="evidence" value="ECO:0007669"/>
    <property type="project" value="UniProtKB-EC"/>
</dbReference>
<dbReference type="InterPro" id="IPR044912">
    <property type="entry name" value="Egfr_JX_dom"/>
</dbReference>
<keyword evidence="6" id="KW-0812">Transmembrane</keyword>
<keyword evidence="7" id="KW-0732">Signal</keyword>
<proteinExistence type="predicted"/>
<dbReference type="STRING" id="698492.A0A0E9NEC9"/>
<evidence type="ECO:0000313" key="9">
    <source>
        <dbReference type="EMBL" id="GAO48051.1"/>
    </source>
</evidence>
<sequence>MRILSFITALTLILSISLVSGEGLLGRRDCVTCPDIDLSCPSCDDGETCILSTQTCDACASVSCVNLSGSSSASSTSASSDGGGGGSKQTGSIAGGVVGGLAFVALLITAFWFWHRRQIRRRRGGIALPTHTHTDPEKCTTTVTPKDTNPNSSTSKNRRTMASIASTIFTSQPRGSNVIPIHLSPQLPSNATMPTLNIPPSHIHTANLVPVPSPHLALPQNLSTQFFSADDLLRVSYASSQKSGRESIGTTRTRDTAMVVPVPAAVSAGAKARLMTLPGKSASRRNLTTPKGGSGLASTWEDSEEEESDDDDEEDGVVVHARVQQEEKKSPFGDEFSVMEKEL</sequence>
<keyword evidence="6" id="KW-1133">Transmembrane helix</keyword>
<evidence type="ECO:0000256" key="7">
    <source>
        <dbReference type="SAM" id="SignalP"/>
    </source>
</evidence>
<protein>
    <recommendedName>
        <fullName evidence="1">receptor protein-tyrosine kinase</fullName>
        <ecNumber evidence="1">2.7.10.1</ecNumber>
    </recommendedName>
</protein>
<gene>
    <name evidence="9" type="ORF">G7K_2239-t1</name>
</gene>
<dbReference type="AlphaFoldDB" id="A0A0E9NEC9"/>
<dbReference type="InterPro" id="IPR018571">
    <property type="entry name" value="Membrane_anchor_Opy2_N"/>
</dbReference>
<feature type="transmembrane region" description="Helical" evidence="6">
    <location>
        <begin position="93"/>
        <end position="114"/>
    </location>
</feature>
<feature type="chain" id="PRO_5002430449" description="receptor protein-tyrosine kinase" evidence="7">
    <location>
        <begin position="22"/>
        <end position="343"/>
    </location>
</feature>
<keyword evidence="3" id="KW-0418">Kinase</keyword>
<reference evidence="9 10" key="3">
    <citation type="journal article" date="2015" name="Genome Announc.">
        <title>Draft Genome Sequence of the Archiascomycetous Yeast Saitoella complicata.</title>
        <authorList>
            <person name="Yamauchi K."/>
            <person name="Kondo S."/>
            <person name="Hamamoto M."/>
            <person name="Takahashi Y."/>
            <person name="Ogura Y."/>
            <person name="Hayashi T."/>
            <person name="Nishida H."/>
        </authorList>
    </citation>
    <scope>NUCLEOTIDE SEQUENCE [LARGE SCALE GENOMIC DNA]</scope>
    <source>
        <strain evidence="9 10">NRRL Y-17804</strain>
    </source>
</reference>
<name>A0A0E9NEC9_SAICN</name>
<comment type="caution">
    <text evidence="9">The sequence shown here is derived from an EMBL/GenBank/DDBJ whole genome shotgun (WGS) entry which is preliminary data.</text>
</comment>
<dbReference type="Proteomes" id="UP000033140">
    <property type="component" value="Unassembled WGS sequence"/>
</dbReference>
<evidence type="ECO:0000256" key="2">
    <source>
        <dbReference type="ARBA" id="ARBA00022679"/>
    </source>
</evidence>
<dbReference type="EMBL" id="BACD03000012">
    <property type="protein sequence ID" value="GAO48051.1"/>
    <property type="molecule type" value="Genomic_DNA"/>
</dbReference>
<evidence type="ECO:0000313" key="10">
    <source>
        <dbReference type="Proteomes" id="UP000033140"/>
    </source>
</evidence>
<evidence type="ECO:0000256" key="1">
    <source>
        <dbReference type="ARBA" id="ARBA00011902"/>
    </source>
</evidence>
<feature type="compositionally biased region" description="Basic and acidic residues" evidence="5">
    <location>
        <begin position="323"/>
        <end position="343"/>
    </location>
</feature>
<dbReference type="EC" id="2.7.10.1" evidence="1"/>
<keyword evidence="2" id="KW-0808">Transferase</keyword>
<feature type="region of interest" description="Disordered" evidence="5">
    <location>
        <begin position="129"/>
        <end position="159"/>
    </location>
</feature>